<evidence type="ECO:0000259" key="7">
    <source>
        <dbReference type="PROSITE" id="PS50026"/>
    </source>
</evidence>
<dbReference type="SUPFAM" id="SSF57196">
    <property type="entry name" value="EGF/Laminin"/>
    <property type="match status" value="1"/>
</dbReference>
<evidence type="ECO:0000256" key="4">
    <source>
        <dbReference type="ARBA" id="ARBA00023157"/>
    </source>
</evidence>
<dbReference type="SMART" id="SM00179">
    <property type="entry name" value="EGF_CA"/>
    <property type="match status" value="1"/>
</dbReference>
<comment type="subcellular location">
    <subcellularLocation>
        <location evidence="1">Membrane</location>
        <topology evidence="1">Single-pass membrane protein</topology>
    </subcellularLocation>
</comment>
<dbReference type="InterPro" id="IPR049883">
    <property type="entry name" value="NOTCH1_EGF-like"/>
</dbReference>
<dbReference type="AlphaFoldDB" id="A0AAD5WCD1"/>
<gene>
    <name evidence="8" type="ORF">LUZ61_014407</name>
</gene>
<keyword evidence="6" id="KW-1133">Transmembrane helix</keyword>
<evidence type="ECO:0000313" key="8">
    <source>
        <dbReference type="EMBL" id="KAJ3685243.1"/>
    </source>
</evidence>
<dbReference type="CDD" id="cd00054">
    <property type="entry name" value="EGF_CA"/>
    <property type="match status" value="1"/>
</dbReference>
<dbReference type="PROSITE" id="PS01186">
    <property type="entry name" value="EGF_2"/>
    <property type="match status" value="1"/>
</dbReference>
<name>A0AAD5WCD1_9POAL</name>
<comment type="caution">
    <text evidence="5">Lacks conserved residue(s) required for the propagation of feature annotation.</text>
</comment>
<organism evidence="8 9">
    <name type="scientific">Rhynchospora tenuis</name>
    <dbReference type="NCBI Taxonomy" id="198213"/>
    <lineage>
        <taxon>Eukaryota</taxon>
        <taxon>Viridiplantae</taxon>
        <taxon>Streptophyta</taxon>
        <taxon>Embryophyta</taxon>
        <taxon>Tracheophyta</taxon>
        <taxon>Spermatophyta</taxon>
        <taxon>Magnoliopsida</taxon>
        <taxon>Liliopsida</taxon>
        <taxon>Poales</taxon>
        <taxon>Cyperaceae</taxon>
        <taxon>Cyperoideae</taxon>
        <taxon>Rhynchosporeae</taxon>
        <taxon>Rhynchospora</taxon>
    </lineage>
</organism>
<proteinExistence type="predicted"/>
<dbReference type="PROSITE" id="PS50026">
    <property type="entry name" value="EGF_3"/>
    <property type="match status" value="1"/>
</dbReference>
<dbReference type="InterPro" id="IPR000152">
    <property type="entry name" value="EGF-type_Asp/Asn_hydroxyl_site"/>
</dbReference>
<dbReference type="GO" id="GO:0005509">
    <property type="term" value="F:calcium ion binding"/>
    <property type="evidence" value="ECO:0007669"/>
    <property type="project" value="InterPro"/>
</dbReference>
<accession>A0AAD5WCD1</accession>
<dbReference type="InterPro" id="IPR025287">
    <property type="entry name" value="WAK_GUB"/>
</dbReference>
<feature type="transmembrane region" description="Helical" evidence="6">
    <location>
        <begin position="350"/>
        <end position="374"/>
    </location>
</feature>
<dbReference type="InterPro" id="IPR000742">
    <property type="entry name" value="EGF"/>
</dbReference>
<keyword evidence="6" id="KW-0472">Membrane</keyword>
<evidence type="ECO:0000256" key="6">
    <source>
        <dbReference type="SAM" id="Phobius"/>
    </source>
</evidence>
<dbReference type="GO" id="GO:0016020">
    <property type="term" value="C:membrane"/>
    <property type="evidence" value="ECO:0007669"/>
    <property type="project" value="UniProtKB-SubCell"/>
</dbReference>
<keyword evidence="4" id="KW-1015">Disulfide bond</keyword>
<evidence type="ECO:0000256" key="1">
    <source>
        <dbReference type="ARBA" id="ARBA00004167"/>
    </source>
</evidence>
<dbReference type="PROSITE" id="PS01187">
    <property type="entry name" value="EGF_CA"/>
    <property type="match status" value="1"/>
</dbReference>
<keyword evidence="6" id="KW-0812">Transmembrane</keyword>
<dbReference type="SMART" id="SM00181">
    <property type="entry name" value="EGF"/>
    <property type="match status" value="2"/>
</dbReference>
<sequence length="440" mass="48584">MHENKITTLQAVRTTFTVVALSHVLLLLLPSTTKTAESATLHPECPDNCGGISIPYPFGIGANCSMSEYFNISCNKTDNGTSTPYIRDLKFFNINLSLGQARVESTISFQCYNITIKGVYPGIDWWWNLSETPYRYNHELNKFVVIGCDTLAYLNFSNGLYSYLGGCVSKCGNVESLTNGSCSGIGCCQISIPEGTNKISVYFDERYNNSEVYGFDPCGYAMLTEDETFTFNTNYITTDQLLLQNTSAIIDWAIGNTTCDIAKADNSSYACRSAKSVCLNSSSGLGYLCNCSDGYQGNPYLEGGCQDINECAEQKPCSKPGKCHNTEGGYHCSCPFGWRKESNYACELNLALILGTCASIVALSFLALGIYVVLARRKLSKMMEKYFEQHGGWILLEKIKSSQGLGFTIFTKQQVEKATNNFDSPIFSAMEVMERSTKEQ</sequence>
<dbReference type="PROSITE" id="PS00010">
    <property type="entry name" value="ASX_HYDROXYL"/>
    <property type="match status" value="1"/>
</dbReference>
<evidence type="ECO:0000256" key="2">
    <source>
        <dbReference type="ARBA" id="ARBA00022536"/>
    </source>
</evidence>
<dbReference type="InterPro" id="IPR018097">
    <property type="entry name" value="EGF_Ca-bd_CS"/>
</dbReference>
<dbReference type="InterPro" id="IPR001881">
    <property type="entry name" value="EGF-like_Ca-bd_dom"/>
</dbReference>
<dbReference type="EMBL" id="JAMRDG010000002">
    <property type="protein sequence ID" value="KAJ3685243.1"/>
    <property type="molecule type" value="Genomic_DNA"/>
</dbReference>
<keyword evidence="2 5" id="KW-0245">EGF-like domain</keyword>
<keyword evidence="9" id="KW-1185">Reference proteome</keyword>
<dbReference type="Proteomes" id="UP001210211">
    <property type="component" value="Unassembled WGS sequence"/>
</dbReference>
<dbReference type="Pfam" id="PF07645">
    <property type="entry name" value="EGF_CA"/>
    <property type="match status" value="1"/>
</dbReference>
<reference evidence="8 9" key="1">
    <citation type="journal article" date="2022" name="Cell">
        <title>Repeat-based holocentromeres influence genome architecture and karyotype evolution.</title>
        <authorList>
            <person name="Hofstatter P.G."/>
            <person name="Thangavel G."/>
            <person name="Lux T."/>
            <person name="Neumann P."/>
            <person name="Vondrak T."/>
            <person name="Novak P."/>
            <person name="Zhang M."/>
            <person name="Costa L."/>
            <person name="Castellani M."/>
            <person name="Scott A."/>
            <person name="Toegelov H."/>
            <person name="Fuchs J."/>
            <person name="Mata-Sucre Y."/>
            <person name="Dias Y."/>
            <person name="Vanzela A.L.L."/>
            <person name="Huettel B."/>
            <person name="Almeida C.C.S."/>
            <person name="Simkova H."/>
            <person name="Souza G."/>
            <person name="Pedrosa-Harand A."/>
            <person name="Macas J."/>
            <person name="Mayer K.F.X."/>
            <person name="Houben A."/>
            <person name="Marques A."/>
        </authorList>
    </citation>
    <scope>NUCLEOTIDE SEQUENCE [LARGE SCALE GENOMIC DNA]</scope>
    <source>
        <strain evidence="8">RhyTen1mFocal</strain>
    </source>
</reference>
<evidence type="ECO:0000256" key="5">
    <source>
        <dbReference type="PROSITE-ProRule" id="PRU00076"/>
    </source>
</evidence>
<evidence type="ECO:0000256" key="3">
    <source>
        <dbReference type="ARBA" id="ARBA00022729"/>
    </source>
</evidence>
<dbReference type="Gene3D" id="2.10.25.10">
    <property type="entry name" value="Laminin"/>
    <property type="match status" value="1"/>
</dbReference>
<keyword evidence="3" id="KW-0732">Signal</keyword>
<dbReference type="PANTHER" id="PTHR33491">
    <property type="entry name" value="OSJNBA0016N04.9 PROTEIN"/>
    <property type="match status" value="1"/>
</dbReference>
<dbReference type="GO" id="GO:0030247">
    <property type="term" value="F:polysaccharide binding"/>
    <property type="evidence" value="ECO:0007669"/>
    <property type="project" value="InterPro"/>
</dbReference>
<comment type="caution">
    <text evidence="8">The sequence shown here is derived from an EMBL/GenBank/DDBJ whole genome shotgun (WGS) entry which is preliminary data.</text>
</comment>
<protein>
    <recommendedName>
        <fullName evidence="7">EGF-like domain-containing protein</fullName>
    </recommendedName>
</protein>
<dbReference type="Pfam" id="PF13947">
    <property type="entry name" value="GUB_WAK_bind"/>
    <property type="match status" value="1"/>
</dbReference>
<feature type="domain" description="EGF-like" evidence="7">
    <location>
        <begin position="307"/>
        <end position="347"/>
    </location>
</feature>
<evidence type="ECO:0000313" key="9">
    <source>
        <dbReference type="Proteomes" id="UP001210211"/>
    </source>
</evidence>